<protein>
    <submittedName>
        <fullName evidence="3">DNA-binding SARP family transcriptional activator</fullName>
    </submittedName>
</protein>
<evidence type="ECO:0000259" key="2">
    <source>
        <dbReference type="SMART" id="SM01043"/>
    </source>
</evidence>
<dbReference type="InterPro" id="IPR011990">
    <property type="entry name" value="TPR-like_helical_dom_sf"/>
</dbReference>
<feature type="region of interest" description="Disordered" evidence="1">
    <location>
        <begin position="1"/>
        <end position="29"/>
    </location>
</feature>
<dbReference type="PANTHER" id="PTHR35807">
    <property type="entry name" value="TRANSCRIPTIONAL REGULATOR REDD-RELATED"/>
    <property type="match status" value="1"/>
</dbReference>
<dbReference type="InterPro" id="IPR036388">
    <property type="entry name" value="WH-like_DNA-bd_sf"/>
</dbReference>
<comment type="caution">
    <text evidence="3">The sequence shown here is derived from an EMBL/GenBank/DDBJ whole genome shotgun (WGS) entry which is preliminary data.</text>
</comment>
<evidence type="ECO:0000256" key="1">
    <source>
        <dbReference type="SAM" id="MobiDB-lite"/>
    </source>
</evidence>
<evidence type="ECO:0000313" key="4">
    <source>
        <dbReference type="Proteomes" id="UP000293638"/>
    </source>
</evidence>
<reference evidence="3 4" key="1">
    <citation type="submission" date="2019-02" db="EMBL/GenBank/DDBJ databases">
        <title>Genomic Encyclopedia of Type Strains, Phase IV (KMG-IV): sequencing the most valuable type-strain genomes for metagenomic binning, comparative biology and taxonomic classification.</title>
        <authorList>
            <person name="Goeker M."/>
        </authorList>
    </citation>
    <scope>NUCLEOTIDE SEQUENCE [LARGE SCALE GENOMIC DNA]</scope>
    <source>
        <strain evidence="3 4">DSM 45622</strain>
    </source>
</reference>
<name>A0A4Q7NS44_9ACTN</name>
<organism evidence="3 4">
    <name type="scientific">Motilibacter rhizosphaerae</name>
    <dbReference type="NCBI Taxonomy" id="598652"/>
    <lineage>
        <taxon>Bacteria</taxon>
        <taxon>Bacillati</taxon>
        <taxon>Actinomycetota</taxon>
        <taxon>Actinomycetes</taxon>
        <taxon>Motilibacterales</taxon>
        <taxon>Motilibacteraceae</taxon>
        <taxon>Motilibacter</taxon>
    </lineage>
</organism>
<feature type="compositionally biased region" description="Basic residues" evidence="1">
    <location>
        <begin position="1"/>
        <end position="25"/>
    </location>
</feature>
<evidence type="ECO:0000313" key="3">
    <source>
        <dbReference type="EMBL" id="RZS89926.1"/>
    </source>
</evidence>
<dbReference type="InterPro" id="IPR051677">
    <property type="entry name" value="AfsR-DnrI-RedD_regulator"/>
</dbReference>
<dbReference type="InterPro" id="IPR005158">
    <property type="entry name" value="BTAD"/>
</dbReference>
<dbReference type="SUPFAM" id="SSF48452">
    <property type="entry name" value="TPR-like"/>
    <property type="match status" value="1"/>
</dbReference>
<proteinExistence type="predicted"/>
<feature type="domain" description="Bacterial transcriptional activator" evidence="2">
    <location>
        <begin position="115"/>
        <end position="248"/>
    </location>
</feature>
<dbReference type="Proteomes" id="UP000293638">
    <property type="component" value="Unassembled WGS sequence"/>
</dbReference>
<accession>A0A4Q7NS44</accession>
<dbReference type="Gene3D" id="1.25.40.10">
    <property type="entry name" value="Tetratricopeptide repeat domain"/>
    <property type="match status" value="1"/>
</dbReference>
<dbReference type="Pfam" id="PF03704">
    <property type="entry name" value="BTAD"/>
    <property type="match status" value="1"/>
</dbReference>
<dbReference type="AlphaFoldDB" id="A0A4Q7NS44"/>
<dbReference type="Gene3D" id="1.10.10.10">
    <property type="entry name" value="Winged helix-like DNA-binding domain superfamily/Winged helix DNA-binding domain"/>
    <property type="match status" value="1"/>
</dbReference>
<dbReference type="SMART" id="SM01043">
    <property type="entry name" value="BTAD"/>
    <property type="match status" value="1"/>
</dbReference>
<sequence length="257" mass="28662">MRRCGAAQPRRRLSARPARPPRGRARTQPCRQCRRRGAEGSVALRSRAERLVAYLALHHRPVRRQQLAGVLWPESMEDKAGASLRSTLWRLPRPRGLPLITVTPTHVGLAGGTSVDLWAAEDSITSLSVEGTECDVRLLDRDVLPDWGEDWVLLERERHRQRRLHALEALCRRSSAQGQHDSALTAGLAAVAGEPLRGSAHRAVIEAHLAEGNPGKALRQYDLYRRLVRSELGLAPLPAIRRLVADLLGRPAERRPR</sequence>
<dbReference type="GO" id="GO:0003677">
    <property type="term" value="F:DNA binding"/>
    <property type="evidence" value="ECO:0007669"/>
    <property type="project" value="UniProtKB-KW"/>
</dbReference>
<dbReference type="EMBL" id="SGXD01000002">
    <property type="protein sequence ID" value="RZS89926.1"/>
    <property type="molecule type" value="Genomic_DNA"/>
</dbReference>
<gene>
    <name evidence="3" type="ORF">EV189_1706</name>
</gene>
<keyword evidence="4" id="KW-1185">Reference proteome</keyword>
<keyword evidence="3" id="KW-0238">DNA-binding</keyword>